<evidence type="ECO:0000313" key="2">
    <source>
        <dbReference type="EMBL" id="QDY76030.1"/>
    </source>
</evidence>
<dbReference type="GO" id="GO:0016301">
    <property type="term" value="F:kinase activity"/>
    <property type="evidence" value="ECO:0007669"/>
    <property type="project" value="UniProtKB-KW"/>
</dbReference>
<feature type="region of interest" description="Disordered" evidence="1">
    <location>
        <begin position="79"/>
        <end position="150"/>
    </location>
</feature>
<sequence length="497" mass="50908">MPRWDVGPYQDIGFDRDGDVDPEQRHRLLGLEVTDLVMFAHGRNHSPAAAREMYTGFFAALPQLVGRGVRPGFAGVGWPSMTFPDEPPAEPGKEPETAGEGPGGRRMPSGPSGPPPGAGPLPGVPFGSGPFGETAVGAVTPGGEGLDPGTRQALVSLFPGHGETVARIGALLAERPGSAAAVTEFGRLARRLAEAPAGGLESSCFTDDLPGDEQGPPAVLFEDPLSLCRRFAGVLRRIESGGAGPGGSRFLGAPGPAGASGAPDRSGGRGFAAGSPEIWRGARELLRQTTYYALKRRAGAVGELGLGPLLGQLARSRPALRVHLVGHGQGARLVGFALRGLPDGVRTVKSVTLLQGALSHYAFATGLPHAPGRSGALRAMEHRVDGPVVACHSRYDSALGALYPVASAPAYDGHSPAPAGSGDPRWWAMGHSGIHGVDPGVRLSLGEALAGALPRSGCVSVDVSSVVRDGAPPSGAHADICRPELAHLVVTAGRLDD</sequence>
<gene>
    <name evidence="2" type="ORF">FQU76_05240</name>
</gene>
<dbReference type="AlphaFoldDB" id="A0A5B8JE42"/>
<dbReference type="EMBL" id="CP042266">
    <property type="protein sequence ID" value="QDY76030.1"/>
    <property type="molecule type" value="Genomic_DNA"/>
</dbReference>
<dbReference type="OrthoDB" id="280053at2"/>
<evidence type="ECO:0000313" key="3">
    <source>
        <dbReference type="Proteomes" id="UP000320580"/>
    </source>
</evidence>
<dbReference type="KEGG" id="sqz:FQU76_05240"/>
<feature type="region of interest" description="Disordered" evidence="1">
    <location>
        <begin position="245"/>
        <end position="273"/>
    </location>
</feature>
<keyword evidence="2" id="KW-0418">Kinase</keyword>
<feature type="region of interest" description="Disordered" evidence="1">
    <location>
        <begin position="1"/>
        <end position="20"/>
    </location>
</feature>
<dbReference type="Proteomes" id="UP000320580">
    <property type="component" value="Chromosome"/>
</dbReference>
<reference evidence="2 3" key="1">
    <citation type="submission" date="2019-07" db="EMBL/GenBank/DDBJ databases">
        <authorList>
            <person name="Zhu P."/>
        </authorList>
    </citation>
    <scope>NUCLEOTIDE SEQUENCE [LARGE SCALE GENOMIC DNA]</scope>
    <source>
        <strain evidence="2 3">SSL-25</strain>
    </source>
</reference>
<feature type="compositionally biased region" description="Pro residues" evidence="1">
    <location>
        <begin position="111"/>
        <end position="123"/>
    </location>
</feature>
<dbReference type="RefSeq" id="WP_146479329.1">
    <property type="nucleotide sequence ID" value="NZ_CP042266.1"/>
</dbReference>
<organism evidence="2 3">
    <name type="scientific">Streptomyces qinzhouensis</name>
    <dbReference type="NCBI Taxonomy" id="2599401"/>
    <lineage>
        <taxon>Bacteria</taxon>
        <taxon>Bacillati</taxon>
        <taxon>Actinomycetota</taxon>
        <taxon>Actinomycetes</taxon>
        <taxon>Kitasatosporales</taxon>
        <taxon>Streptomycetaceae</taxon>
        <taxon>Streptomyces</taxon>
    </lineage>
</organism>
<proteinExistence type="predicted"/>
<name>A0A5B8JE42_9ACTN</name>
<evidence type="ECO:0000256" key="1">
    <source>
        <dbReference type="SAM" id="MobiDB-lite"/>
    </source>
</evidence>
<protein>
    <submittedName>
        <fullName evidence="2">Serine-threonine protein kinase</fullName>
    </submittedName>
</protein>
<keyword evidence="3" id="KW-1185">Reference proteome</keyword>
<feature type="compositionally biased region" description="Low complexity" evidence="1">
    <location>
        <begin position="252"/>
        <end position="265"/>
    </location>
</feature>
<keyword evidence="2" id="KW-0808">Transferase</keyword>
<accession>A0A5B8JE42</accession>